<reference evidence="1" key="1">
    <citation type="submission" date="2020-11" db="EMBL/GenBank/DDBJ databases">
        <authorList>
            <consortium name="DOE Joint Genome Institute"/>
            <person name="Ahrendt S."/>
            <person name="Riley R."/>
            <person name="Andreopoulos W."/>
            <person name="Labutti K."/>
            <person name="Pangilinan J."/>
            <person name="Ruiz-Duenas F.J."/>
            <person name="Barrasa J.M."/>
            <person name="Sanchez-Garcia M."/>
            <person name="Camarero S."/>
            <person name="Miyauchi S."/>
            <person name="Serrano A."/>
            <person name="Linde D."/>
            <person name="Babiker R."/>
            <person name="Drula E."/>
            <person name="Ayuso-Fernandez I."/>
            <person name="Pacheco R."/>
            <person name="Padilla G."/>
            <person name="Ferreira P."/>
            <person name="Barriuso J."/>
            <person name="Kellner H."/>
            <person name="Castanera R."/>
            <person name="Alfaro M."/>
            <person name="Ramirez L."/>
            <person name="Pisabarro A.G."/>
            <person name="Kuo A."/>
            <person name="Tritt A."/>
            <person name="Lipzen A."/>
            <person name="He G."/>
            <person name="Yan M."/>
            <person name="Ng V."/>
            <person name="Cullen D."/>
            <person name="Martin F."/>
            <person name="Rosso M.-N."/>
            <person name="Henrissat B."/>
            <person name="Hibbett D."/>
            <person name="Martinez A.T."/>
            <person name="Grigoriev I.V."/>
        </authorList>
    </citation>
    <scope>NUCLEOTIDE SEQUENCE</scope>
    <source>
        <strain evidence="1">AH 40177</strain>
    </source>
</reference>
<keyword evidence="2" id="KW-1185">Reference proteome</keyword>
<organism evidence="1 2">
    <name type="scientific">Rhodocollybia butyracea</name>
    <dbReference type="NCBI Taxonomy" id="206335"/>
    <lineage>
        <taxon>Eukaryota</taxon>
        <taxon>Fungi</taxon>
        <taxon>Dikarya</taxon>
        <taxon>Basidiomycota</taxon>
        <taxon>Agaricomycotina</taxon>
        <taxon>Agaricomycetes</taxon>
        <taxon>Agaricomycetidae</taxon>
        <taxon>Agaricales</taxon>
        <taxon>Marasmiineae</taxon>
        <taxon>Omphalotaceae</taxon>
        <taxon>Rhodocollybia</taxon>
    </lineage>
</organism>
<name>A0A9P5Q8H6_9AGAR</name>
<dbReference type="AlphaFoldDB" id="A0A9P5Q8H6"/>
<evidence type="ECO:0000313" key="2">
    <source>
        <dbReference type="Proteomes" id="UP000772434"/>
    </source>
</evidence>
<accession>A0A9P5Q8H6</accession>
<evidence type="ECO:0000313" key="1">
    <source>
        <dbReference type="EMBL" id="KAF9076685.1"/>
    </source>
</evidence>
<proteinExistence type="predicted"/>
<dbReference type="OrthoDB" id="3018573at2759"/>
<protein>
    <submittedName>
        <fullName evidence="1">Uncharacterized protein</fullName>
    </submittedName>
</protein>
<dbReference type="Proteomes" id="UP000772434">
    <property type="component" value="Unassembled WGS sequence"/>
</dbReference>
<gene>
    <name evidence="1" type="ORF">BDP27DRAFT_812537</name>
</gene>
<dbReference type="EMBL" id="JADNRY010000006">
    <property type="protein sequence ID" value="KAF9076685.1"/>
    <property type="molecule type" value="Genomic_DNA"/>
</dbReference>
<comment type="caution">
    <text evidence="1">The sequence shown here is derived from an EMBL/GenBank/DDBJ whole genome shotgun (WGS) entry which is preliminary data.</text>
</comment>
<sequence length="302" mass="34261">MSPEMRIKKNFSIESANNARYVKTYDHSVGETSRPGSPTASFMTVASADLQRIRKDQGLLKSLADFLGPWARNWLKGKEEEDAEARRNNGKDNRAPKRLKLAADVVEILDDPTARPMVQFPDTLICTANLSSSLPLCLFTLPHLQTIYAFQNEIKTKKTYIPDDEGKIISVGIYDIAKLRERLGIAADTGKSDGLTFSQFRDAAQNFYNFEAERTEGHGQSIRAQWTSSHFMFFLNQPDAEELYSHWKPIEYDLRLQHQLRSLSFNIEIYRGSWLKAELARDIQRTQDAATASANSADSLIF</sequence>